<evidence type="ECO:0000256" key="1">
    <source>
        <dbReference type="SAM" id="MobiDB-lite"/>
    </source>
</evidence>
<accession>A0A392V0E1</accession>
<feature type="non-terminal residue" evidence="2">
    <location>
        <position position="39"/>
    </location>
</feature>
<comment type="caution">
    <text evidence="2">The sequence shown here is derived from an EMBL/GenBank/DDBJ whole genome shotgun (WGS) entry which is preliminary data.</text>
</comment>
<reference evidence="2 3" key="1">
    <citation type="journal article" date="2018" name="Front. Plant Sci.">
        <title>Red Clover (Trifolium pratense) and Zigzag Clover (T. medium) - A Picture of Genomic Similarities and Differences.</title>
        <authorList>
            <person name="Dluhosova J."/>
            <person name="Istvanek J."/>
            <person name="Nedelnik J."/>
            <person name="Repkova J."/>
        </authorList>
    </citation>
    <scope>NUCLEOTIDE SEQUENCE [LARGE SCALE GENOMIC DNA]</scope>
    <source>
        <strain evidence="3">cv. 10/8</strain>
        <tissue evidence="2">Leaf</tissue>
    </source>
</reference>
<evidence type="ECO:0000313" key="2">
    <source>
        <dbReference type="EMBL" id="MCI81774.1"/>
    </source>
</evidence>
<feature type="region of interest" description="Disordered" evidence="1">
    <location>
        <begin position="1"/>
        <end position="39"/>
    </location>
</feature>
<organism evidence="2 3">
    <name type="scientific">Trifolium medium</name>
    <dbReference type="NCBI Taxonomy" id="97028"/>
    <lineage>
        <taxon>Eukaryota</taxon>
        <taxon>Viridiplantae</taxon>
        <taxon>Streptophyta</taxon>
        <taxon>Embryophyta</taxon>
        <taxon>Tracheophyta</taxon>
        <taxon>Spermatophyta</taxon>
        <taxon>Magnoliopsida</taxon>
        <taxon>eudicotyledons</taxon>
        <taxon>Gunneridae</taxon>
        <taxon>Pentapetalae</taxon>
        <taxon>rosids</taxon>
        <taxon>fabids</taxon>
        <taxon>Fabales</taxon>
        <taxon>Fabaceae</taxon>
        <taxon>Papilionoideae</taxon>
        <taxon>50 kb inversion clade</taxon>
        <taxon>NPAAA clade</taxon>
        <taxon>Hologalegina</taxon>
        <taxon>IRL clade</taxon>
        <taxon>Trifolieae</taxon>
        <taxon>Trifolium</taxon>
    </lineage>
</organism>
<name>A0A392V0E1_9FABA</name>
<sequence>MIKDFPRVALGGRSNGFKGLEAGTDEEVSRTDDEDVIVE</sequence>
<proteinExistence type="predicted"/>
<dbReference type="Proteomes" id="UP000265520">
    <property type="component" value="Unassembled WGS sequence"/>
</dbReference>
<dbReference type="AlphaFoldDB" id="A0A392V0E1"/>
<dbReference type="EMBL" id="LXQA011027327">
    <property type="protein sequence ID" value="MCI81774.1"/>
    <property type="molecule type" value="Genomic_DNA"/>
</dbReference>
<keyword evidence="3" id="KW-1185">Reference proteome</keyword>
<protein>
    <submittedName>
        <fullName evidence="2">Uncharacterized protein</fullName>
    </submittedName>
</protein>
<evidence type="ECO:0000313" key="3">
    <source>
        <dbReference type="Proteomes" id="UP000265520"/>
    </source>
</evidence>